<protein>
    <submittedName>
        <fullName evidence="1">Uncharacterized protein</fullName>
    </submittedName>
</protein>
<comment type="caution">
    <text evidence="1">The sequence shown here is derived from an EMBL/GenBank/DDBJ whole genome shotgun (WGS) entry which is preliminary data.</text>
</comment>
<dbReference type="RefSeq" id="WP_176531552.1">
    <property type="nucleotide sequence ID" value="NZ_CP088022.1"/>
</dbReference>
<accession>A0A973WPC5</accession>
<dbReference type="AlphaFoldDB" id="A0A973WPC5"/>
<proteinExistence type="predicted"/>
<dbReference type="EMBL" id="JABWSX010000001">
    <property type="protein sequence ID" value="NVL07956.1"/>
    <property type="molecule type" value="Genomic_DNA"/>
</dbReference>
<organism evidence="1">
    <name type="scientific">Bradyrhizobium quebecense</name>
    <dbReference type="NCBI Taxonomy" id="2748629"/>
    <lineage>
        <taxon>Bacteria</taxon>
        <taxon>Pseudomonadati</taxon>
        <taxon>Pseudomonadota</taxon>
        <taxon>Alphaproteobacteria</taxon>
        <taxon>Hyphomicrobiales</taxon>
        <taxon>Nitrobacteraceae</taxon>
        <taxon>Bradyrhizobium</taxon>
    </lineage>
</organism>
<reference evidence="1" key="1">
    <citation type="submission" date="2020-06" db="EMBL/GenBank/DDBJ databases">
        <title>Whole Genome Sequence of Bradyrhizobium sp. Strain 66S1MB.</title>
        <authorList>
            <person name="Bromfield E."/>
            <person name="Cloutier S."/>
        </authorList>
    </citation>
    <scope>NUCLEOTIDE SEQUENCE</scope>
    <source>
        <strain evidence="1">66S1MB</strain>
    </source>
</reference>
<name>A0A973WPC5_9BRAD</name>
<evidence type="ECO:0000313" key="1">
    <source>
        <dbReference type="EMBL" id="NVL07956.1"/>
    </source>
</evidence>
<gene>
    <name evidence="1" type="ORF">HU230_19835</name>
</gene>
<sequence>MTIVKNRLFAPADVVAALDDRILSMWAQKQFDTAHIARSVDKPESYVANRLAALRDAGR</sequence>